<organism evidence="2 3">
    <name type="scientific">Phytophthora nicotianae P1569</name>
    <dbReference type="NCBI Taxonomy" id="1317065"/>
    <lineage>
        <taxon>Eukaryota</taxon>
        <taxon>Sar</taxon>
        <taxon>Stramenopiles</taxon>
        <taxon>Oomycota</taxon>
        <taxon>Peronosporomycetes</taxon>
        <taxon>Peronosporales</taxon>
        <taxon>Peronosporaceae</taxon>
        <taxon>Phytophthora</taxon>
    </lineage>
</organism>
<reference evidence="2 3" key="1">
    <citation type="submission" date="2013-11" db="EMBL/GenBank/DDBJ databases">
        <title>The Genome Sequence of Phytophthora parasitica P1569.</title>
        <authorList>
            <consortium name="The Broad Institute Genomics Platform"/>
            <person name="Russ C."/>
            <person name="Tyler B."/>
            <person name="Panabieres F."/>
            <person name="Shan W."/>
            <person name="Tripathy S."/>
            <person name="Grunwald N."/>
            <person name="Machado M."/>
            <person name="Johnson C.S."/>
            <person name="Arredondo F."/>
            <person name="Hong C."/>
            <person name="Coffey M."/>
            <person name="Young S.K."/>
            <person name="Zeng Q."/>
            <person name="Gargeya S."/>
            <person name="Fitzgerald M."/>
            <person name="Abouelleil A."/>
            <person name="Alvarado L."/>
            <person name="Chapman S.B."/>
            <person name="Gainer-Dewar J."/>
            <person name="Goldberg J."/>
            <person name="Griggs A."/>
            <person name="Gujja S."/>
            <person name="Hansen M."/>
            <person name="Howarth C."/>
            <person name="Imamovic A."/>
            <person name="Ireland A."/>
            <person name="Larimer J."/>
            <person name="McCowan C."/>
            <person name="Murphy C."/>
            <person name="Pearson M."/>
            <person name="Poon T.W."/>
            <person name="Priest M."/>
            <person name="Roberts A."/>
            <person name="Saif S."/>
            <person name="Shea T."/>
            <person name="Sykes S."/>
            <person name="Wortman J."/>
            <person name="Nusbaum C."/>
            <person name="Birren B."/>
        </authorList>
    </citation>
    <scope>NUCLEOTIDE SEQUENCE [LARGE SCALE GENOMIC DNA]</scope>
    <source>
        <strain evidence="2 3">P1569</strain>
    </source>
</reference>
<dbReference type="AlphaFoldDB" id="V9FBZ2"/>
<comment type="caution">
    <text evidence="2">The sequence shown here is derived from an EMBL/GenBank/DDBJ whole genome shotgun (WGS) entry which is preliminary data.</text>
</comment>
<dbReference type="Proteomes" id="UP000018721">
    <property type="component" value="Unassembled WGS sequence"/>
</dbReference>
<feature type="compositionally biased region" description="Basic and acidic residues" evidence="1">
    <location>
        <begin position="68"/>
        <end position="78"/>
    </location>
</feature>
<accession>V9FBZ2</accession>
<dbReference type="EMBL" id="ANIZ01001161">
    <property type="protein sequence ID" value="ETI48979.1"/>
    <property type="molecule type" value="Genomic_DNA"/>
</dbReference>
<evidence type="ECO:0000313" key="2">
    <source>
        <dbReference type="EMBL" id="ETI48979.1"/>
    </source>
</evidence>
<gene>
    <name evidence="2" type="ORF">F443_07053</name>
</gene>
<feature type="compositionally biased region" description="Polar residues" evidence="1">
    <location>
        <begin position="106"/>
        <end position="120"/>
    </location>
</feature>
<evidence type="ECO:0008006" key="4">
    <source>
        <dbReference type="Google" id="ProtNLM"/>
    </source>
</evidence>
<dbReference type="HOGENOM" id="CLU_2054303_0_0_1"/>
<protein>
    <recommendedName>
        <fullName evidence="4">SWIM-type domain-containing protein</fullName>
    </recommendedName>
</protein>
<evidence type="ECO:0000256" key="1">
    <source>
        <dbReference type="SAM" id="MobiDB-lite"/>
    </source>
</evidence>
<feature type="region of interest" description="Disordered" evidence="1">
    <location>
        <begin position="68"/>
        <end position="120"/>
    </location>
</feature>
<keyword evidence="3" id="KW-1185">Reference proteome</keyword>
<proteinExistence type="predicted"/>
<evidence type="ECO:0000313" key="3">
    <source>
        <dbReference type="Proteomes" id="UP000018721"/>
    </source>
</evidence>
<name>V9FBZ2_PHYNI</name>
<sequence>MEQKRRIRQDTCAAHTMGIPCVHKLVDISKSQHVLKPEDFHHHWWINRASSQPAKPPVAIAPMRISDRRAARADDSTRKKTRGSGVRGTRRYPSGFELPPPMPPLATTQARTQETPCYQK</sequence>